<name>A0AAE1KLF4_9FABA</name>
<evidence type="ECO:0000256" key="2">
    <source>
        <dbReference type="ARBA" id="ARBA00023242"/>
    </source>
</evidence>
<gene>
    <name evidence="4" type="ORF">QN277_015048</name>
</gene>
<sequence length="143" mass="15651">MDKVTVTDKRSKATSPNVASAKEIPQAELFASCSKGPSQFLESASSSDESSLSFSSSSSFSDEPLNDFSEMLAQLPIKRGLSKFYKGKSRAFTSLSDVKCVEDLAKRQIPQRKRAQNSHSPKAGISKKAWKSYFTSLAPSKWS</sequence>
<evidence type="ECO:0000313" key="4">
    <source>
        <dbReference type="EMBL" id="KAK4276965.1"/>
    </source>
</evidence>
<dbReference type="InterPro" id="IPR051992">
    <property type="entry name" value="OxStress_Response_Reg"/>
</dbReference>
<dbReference type="GO" id="GO:0005634">
    <property type="term" value="C:nucleus"/>
    <property type="evidence" value="ECO:0007669"/>
    <property type="project" value="UniProtKB-SubCell"/>
</dbReference>
<evidence type="ECO:0000256" key="3">
    <source>
        <dbReference type="SAM" id="MobiDB-lite"/>
    </source>
</evidence>
<feature type="compositionally biased region" description="Low complexity" evidence="3">
    <location>
        <begin position="38"/>
        <end position="63"/>
    </location>
</feature>
<dbReference type="GO" id="GO:0006950">
    <property type="term" value="P:response to stress"/>
    <property type="evidence" value="ECO:0007669"/>
    <property type="project" value="UniProtKB-ARBA"/>
</dbReference>
<dbReference type="EMBL" id="JAWXYG010000003">
    <property type="protein sequence ID" value="KAK4276965.1"/>
    <property type="molecule type" value="Genomic_DNA"/>
</dbReference>
<dbReference type="AlphaFoldDB" id="A0AAE1KLF4"/>
<evidence type="ECO:0000256" key="1">
    <source>
        <dbReference type="ARBA" id="ARBA00004123"/>
    </source>
</evidence>
<comment type="subcellular location">
    <subcellularLocation>
        <location evidence="1">Nucleus</location>
    </subcellularLocation>
</comment>
<dbReference type="PANTHER" id="PTHR33172">
    <property type="entry name" value="OS08G0516900 PROTEIN"/>
    <property type="match status" value="1"/>
</dbReference>
<feature type="compositionally biased region" description="Basic and acidic residues" evidence="3">
    <location>
        <begin position="1"/>
        <end position="11"/>
    </location>
</feature>
<proteinExistence type="predicted"/>
<reference evidence="4" key="1">
    <citation type="submission" date="2023-10" db="EMBL/GenBank/DDBJ databases">
        <title>Chromosome-level genome of the transformable northern wattle, Acacia crassicarpa.</title>
        <authorList>
            <person name="Massaro I."/>
            <person name="Sinha N.R."/>
            <person name="Poethig S."/>
            <person name="Leichty A.R."/>
        </authorList>
    </citation>
    <scope>NUCLEOTIDE SEQUENCE</scope>
    <source>
        <strain evidence="4">Acra3RX</strain>
        <tissue evidence="4">Leaf</tissue>
    </source>
</reference>
<keyword evidence="2" id="KW-0539">Nucleus</keyword>
<keyword evidence="5" id="KW-1185">Reference proteome</keyword>
<dbReference type="PANTHER" id="PTHR33172:SF29">
    <property type="entry name" value="OS06G0559400 PROTEIN"/>
    <property type="match status" value="1"/>
</dbReference>
<dbReference type="Proteomes" id="UP001293593">
    <property type="component" value="Unassembled WGS sequence"/>
</dbReference>
<feature type="region of interest" description="Disordered" evidence="3">
    <location>
        <begin position="1"/>
        <end position="21"/>
    </location>
</feature>
<evidence type="ECO:0008006" key="6">
    <source>
        <dbReference type="Google" id="ProtNLM"/>
    </source>
</evidence>
<accession>A0AAE1KLF4</accession>
<comment type="caution">
    <text evidence="4">The sequence shown here is derived from an EMBL/GenBank/DDBJ whole genome shotgun (WGS) entry which is preliminary data.</text>
</comment>
<feature type="region of interest" description="Disordered" evidence="3">
    <location>
        <begin position="37"/>
        <end position="63"/>
    </location>
</feature>
<organism evidence="4 5">
    <name type="scientific">Acacia crassicarpa</name>
    <name type="common">northern wattle</name>
    <dbReference type="NCBI Taxonomy" id="499986"/>
    <lineage>
        <taxon>Eukaryota</taxon>
        <taxon>Viridiplantae</taxon>
        <taxon>Streptophyta</taxon>
        <taxon>Embryophyta</taxon>
        <taxon>Tracheophyta</taxon>
        <taxon>Spermatophyta</taxon>
        <taxon>Magnoliopsida</taxon>
        <taxon>eudicotyledons</taxon>
        <taxon>Gunneridae</taxon>
        <taxon>Pentapetalae</taxon>
        <taxon>rosids</taxon>
        <taxon>fabids</taxon>
        <taxon>Fabales</taxon>
        <taxon>Fabaceae</taxon>
        <taxon>Caesalpinioideae</taxon>
        <taxon>mimosoid clade</taxon>
        <taxon>Acacieae</taxon>
        <taxon>Acacia</taxon>
    </lineage>
</organism>
<evidence type="ECO:0000313" key="5">
    <source>
        <dbReference type="Proteomes" id="UP001293593"/>
    </source>
</evidence>
<protein>
    <recommendedName>
        <fullName evidence="6">Oxidative stress 3</fullName>
    </recommendedName>
</protein>